<name>A0A0R1UKU0_9LACO</name>
<feature type="transmembrane region" description="Helical" evidence="1">
    <location>
        <begin position="203"/>
        <end position="223"/>
    </location>
</feature>
<organism evidence="3 4">
    <name type="scientific">Lactobacillus kalixensis DSM 16043</name>
    <dbReference type="NCBI Taxonomy" id="1423763"/>
    <lineage>
        <taxon>Bacteria</taxon>
        <taxon>Bacillati</taxon>
        <taxon>Bacillota</taxon>
        <taxon>Bacilli</taxon>
        <taxon>Lactobacillales</taxon>
        <taxon>Lactobacillaceae</taxon>
        <taxon>Lactobacillus</taxon>
    </lineage>
</organism>
<protein>
    <recommendedName>
        <fullName evidence="2">VTT domain-containing protein</fullName>
    </recommendedName>
</protein>
<proteinExistence type="predicted"/>
<feature type="transmembrane region" description="Helical" evidence="1">
    <location>
        <begin position="66"/>
        <end position="88"/>
    </location>
</feature>
<keyword evidence="4" id="KW-1185">Reference proteome</keyword>
<gene>
    <name evidence="3" type="ORF">FC46_GL000122</name>
</gene>
<feature type="transmembrane region" description="Helical" evidence="1">
    <location>
        <begin position="100"/>
        <end position="121"/>
    </location>
</feature>
<evidence type="ECO:0000313" key="4">
    <source>
        <dbReference type="Proteomes" id="UP000051036"/>
    </source>
</evidence>
<dbReference type="Proteomes" id="UP000051036">
    <property type="component" value="Unassembled WGS sequence"/>
</dbReference>
<dbReference type="Pfam" id="PF09335">
    <property type="entry name" value="VTT_dom"/>
    <property type="match status" value="1"/>
</dbReference>
<evidence type="ECO:0000313" key="3">
    <source>
        <dbReference type="EMBL" id="KRL91573.1"/>
    </source>
</evidence>
<feature type="domain" description="VTT" evidence="2">
    <location>
        <begin position="84"/>
        <end position="193"/>
    </location>
</feature>
<dbReference type="InterPro" id="IPR032816">
    <property type="entry name" value="VTT_dom"/>
</dbReference>
<sequence length="236" mass="26570">MEMMRVNQKVMRILLFILGGILGILVLYKLYLSYLPEIQLLLHFNSKNEALLIKMVRSHGIEDLCFLFILNVICVAVPGLSNGIFCVLNGILYGPATGFIVNWISDVLGQVTLLYLLQKLYSPEKLKKSKIYKLLRSQSYPQLALTIAYVIPFIPSATVSYVNVLLNKTKKSRIIPIAIGTIPFAYLYAYGGDSILHLDAKRLITTIIFIVAIALIAVLILFITKKIRDHQKKEAV</sequence>
<accession>A0A0R1UKU0</accession>
<evidence type="ECO:0000259" key="2">
    <source>
        <dbReference type="Pfam" id="PF09335"/>
    </source>
</evidence>
<feature type="transmembrane region" description="Helical" evidence="1">
    <location>
        <begin position="12"/>
        <end position="31"/>
    </location>
</feature>
<dbReference type="AlphaFoldDB" id="A0A0R1UKU0"/>
<dbReference type="STRING" id="1423763.FC46_GL000122"/>
<dbReference type="EMBL" id="AZFM01000001">
    <property type="protein sequence ID" value="KRL91573.1"/>
    <property type="molecule type" value="Genomic_DNA"/>
</dbReference>
<feature type="transmembrane region" description="Helical" evidence="1">
    <location>
        <begin position="141"/>
        <end position="162"/>
    </location>
</feature>
<keyword evidence="1" id="KW-0472">Membrane</keyword>
<evidence type="ECO:0000256" key="1">
    <source>
        <dbReference type="SAM" id="Phobius"/>
    </source>
</evidence>
<comment type="caution">
    <text evidence="3">The sequence shown here is derived from an EMBL/GenBank/DDBJ whole genome shotgun (WGS) entry which is preliminary data.</text>
</comment>
<reference evidence="3 4" key="1">
    <citation type="journal article" date="2015" name="Genome Announc.">
        <title>Expanding the biotechnology potential of lactobacilli through comparative genomics of 213 strains and associated genera.</title>
        <authorList>
            <person name="Sun Z."/>
            <person name="Harris H.M."/>
            <person name="McCann A."/>
            <person name="Guo C."/>
            <person name="Argimon S."/>
            <person name="Zhang W."/>
            <person name="Yang X."/>
            <person name="Jeffery I.B."/>
            <person name="Cooney J.C."/>
            <person name="Kagawa T.F."/>
            <person name="Liu W."/>
            <person name="Song Y."/>
            <person name="Salvetti E."/>
            <person name="Wrobel A."/>
            <person name="Rasinkangas P."/>
            <person name="Parkhill J."/>
            <person name="Rea M.C."/>
            <person name="O'Sullivan O."/>
            <person name="Ritari J."/>
            <person name="Douillard F.P."/>
            <person name="Paul Ross R."/>
            <person name="Yang R."/>
            <person name="Briner A.E."/>
            <person name="Felis G.E."/>
            <person name="de Vos W.M."/>
            <person name="Barrangou R."/>
            <person name="Klaenhammer T.R."/>
            <person name="Caufield P.W."/>
            <person name="Cui Y."/>
            <person name="Zhang H."/>
            <person name="O'Toole P.W."/>
        </authorList>
    </citation>
    <scope>NUCLEOTIDE SEQUENCE [LARGE SCALE GENOMIC DNA]</scope>
    <source>
        <strain evidence="3 4">DSM 16043</strain>
    </source>
</reference>
<feature type="transmembrane region" description="Helical" evidence="1">
    <location>
        <begin position="174"/>
        <end position="191"/>
    </location>
</feature>
<keyword evidence="1" id="KW-1133">Transmembrane helix</keyword>
<keyword evidence="1" id="KW-0812">Transmembrane</keyword>
<dbReference type="PATRIC" id="fig|1423763.3.peg.121"/>